<feature type="compositionally biased region" description="Basic and acidic residues" evidence="1">
    <location>
        <begin position="450"/>
        <end position="544"/>
    </location>
</feature>
<feature type="domain" description="PH" evidence="2">
    <location>
        <begin position="192"/>
        <end position="305"/>
    </location>
</feature>
<feature type="region of interest" description="Disordered" evidence="1">
    <location>
        <begin position="307"/>
        <end position="572"/>
    </location>
</feature>
<dbReference type="InterPro" id="IPR001849">
    <property type="entry name" value="PH_domain"/>
</dbReference>
<evidence type="ECO:0000313" key="4">
    <source>
        <dbReference type="Proteomes" id="UP000266841"/>
    </source>
</evidence>
<dbReference type="SMART" id="SM00233">
    <property type="entry name" value="PH"/>
    <property type="match status" value="1"/>
</dbReference>
<dbReference type="eggNOG" id="ENOG502RWR1">
    <property type="taxonomic scope" value="Eukaryota"/>
</dbReference>
<feature type="compositionally biased region" description="Basic and acidic residues" evidence="1">
    <location>
        <begin position="64"/>
        <end position="83"/>
    </location>
</feature>
<reference evidence="3 4" key="1">
    <citation type="journal article" date="2012" name="Genome Biol.">
        <title>Genome and low-iron response of an oceanic diatom adapted to chronic iron limitation.</title>
        <authorList>
            <person name="Lommer M."/>
            <person name="Specht M."/>
            <person name="Roy A.S."/>
            <person name="Kraemer L."/>
            <person name="Andreson R."/>
            <person name="Gutowska M.A."/>
            <person name="Wolf J."/>
            <person name="Bergner S.V."/>
            <person name="Schilhabel M.B."/>
            <person name="Klostermeier U.C."/>
            <person name="Beiko R.G."/>
            <person name="Rosenstiel P."/>
            <person name="Hippler M."/>
            <person name="Laroche J."/>
        </authorList>
    </citation>
    <scope>NUCLEOTIDE SEQUENCE [LARGE SCALE GENOMIC DNA]</scope>
    <source>
        <strain evidence="3 4">CCMP1005</strain>
    </source>
</reference>
<evidence type="ECO:0000313" key="3">
    <source>
        <dbReference type="EMBL" id="EJK76071.1"/>
    </source>
</evidence>
<dbReference type="SUPFAM" id="SSF50729">
    <property type="entry name" value="PH domain-like"/>
    <property type="match status" value="1"/>
</dbReference>
<feature type="compositionally biased region" description="Low complexity" evidence="1">
    <location>
        <begin position="428"/>
        <end position="446"/>
    </location>
</feature>
<keyword evidence="4" id="KW-1185">Reference proteome</keyword>
<feature type="compositionally biased region" description="Low complexity" evidence="1">
    <location>
        <begin position="545"/>
        <end position="572"/>
    </location>
</feature>
<sequence length="791" mass="89968">MTTSMSTSELAAMLRRSADIVERGEFNPLLYQTMKALTKYAGDYADGGISSSSGSTQKQRRGHNSREVPTEKNGKKGAFHDVPDTVLDGGNTGKGRSSERDGEHSHSSVKPSDKGHKGVFSLKGIKKGIEKIGNDILGDHRDEHAPFDEKVKSFETSNDEYQDKAPASVESTEQQEKPTKPCFQRPINPSSNLIANGWIDQQRRSKMRVVWKDVLASLVEGRRPGEETTLWIQRQVVSPQTGKVTGLEALHQIPMKWLEDVNYVDLYSDHRFTLKVFNIAEEFYFRTRDEQSAQNWVLTLRSARDASLDSNDRMKQNDPVAESSGAKPPGEEIELNDLNDWDSSRPGRAKPSGKIRVGNIPEAQAGSEDSDRPSSSSTSRAQQRIPQPTSSRLPISELRSIAHGAGYNTRGMERQDLERIAAHLQGGNPSPQTQSSSAPNQSSANQMHGETARREAERAAAKERQEQDLAESRRRQKAKENEERIAENMRKEREESERQRVEDQRTAEMKRRQELEEQASEIKRQQEAERQRRMAELQAAERARQQQAYQQQQHATQQAQYHHQQQQQQQHQQAYQRAQYQQQQSYQQAQYQQQQQQQQQANFGQFFNQQMPPNPGVYSPQQHHQQQPSFRQHQAQGQPPQQNGSAHIPAKYDEKSDEELSAATTQIKRNILINWALLPPNLNVLRPIDQLVTTIHTAMPPAFGVSGHTYFTKFTPIAQGELVASAAMGNRPDETKLKKAVRKVRVFLHPDKLPRDLTSEQSFTARMLWDITSDSWEEFQKHKEDLDWING</sequence>
<feature type="compositionally biased region" description="Basic and acidic residues" evidence="1">
    <location>
        <begin position="411"/>
        <end position="421"/>
    </location>
</feature>
<feature type="region of interest" description="Disordered" evidence="1">
    <location>
        <begin position="48"/>
        <end position="119"/>
    </location>
</feature>
<evidence type="ECO:0000259" key="2">
    <source>
        <dbReference type="PROSITE" id="PS50003"/>
    </source>
</evidence>
<feature type="compositionally biased region" description="Acidic residues" evidence="1">
    <location>
        <begin position="331"/>
        <end position="340"/>
    </location>
</feature>
<feature type="region of interest" description="Disordered" evidence="1">
    <location>
        <begin position="606"/>
        <end position="661"/>
    </location>
</feature>
<organism evidence="3 4">
    <name type="scientific">Thalassiosira oceanica</name>
    <name type="common">Marine diatom</name>
    <dbReference type="NCBI Taxonomy" id="159749"/>
    <lineage>
        <taxon>Eukaryota</taxon>
        <taxon>Sar</taxon>
        <taxon>Stramenopiles</taxon>
        <taxon>Ochrophyta</taxon>
        <taxon>Bacillariophyta</taxon>
        <taxon>Coscinodiscophyceae</taxon>
        <taxon>Thalassiosirophycidae</taxon>
        <taxon>Thalassiosirales</taxon>
        <taxon>Thalassiosiraceae</taxon>
        <taxon>Thalassiosira</taxon>
    </lineage>
</organism>
<feature type="compositionally biased region" description="Low complexity" evidence="1">
    <location>
        <begin position="621"/>
        <end position="642"/>
    </location>
</feature>
<evidence type="ECO:0000256" key="1">
    <source>
        <dbReference type="SAM" id="MobiDB-lite"/>
    </source>
</evidence>
<dbReference type="Gene3D" id="1.10.287.110">
    <property type="entry name" value="DnaJ domain"/>
    <property type="match status" value="1"/>
</dbReference>
<feature type="compositionally biased region" description="Polar residues" evidence="1">
    <location>
        <begin position="381"/>
        <end position="393"/>
    </location>
</feature>
<dbReference type="Proteomes" id="UP000266841">
    <property type="component" value="Unassembled WGS sequence"/>
</dbReference>
<name>K0TMC1_THAOC</name>
<dbReference type="InterPro" id="IPR036869">
    <property type="entry name" value="J_dom_sf"/>
</dbReference>
<dbReference type="OrthoDB" id="47455at2759"/>
<feature type="region of interest" description="Disordered" evidence="1">
    <location>
        <begin position="156"/>
        <end position="187"/>
    </location>
</feature>
<dbReference type="OMA" id="LIANGWI"/>
<dbReference type="PROSITE" id="PS50003">
    <property type="entry name" value="PH_DOMAIN"/>
    <property type="match status" value="1"/>
</dbReference>
<dbReference type="EMBL" id="AGNL01002552">
    <property type="protein sequence ID" value="EJK76071.1"/>
    <property type="molecule type" value="Genomic_DNA"/>
</dbReference>
<feature type="compositionally biased region" description="Basic and acidic residues" evidence="1">
    <location>
        <begin position="96"/>
        <end position="116"/>
    </location>
</feature>
<feature type="compositionally biased region" description="Basic and acidic residues" evidence="1">
    <location>
        <begin position="307"/>
        <end position="316"/>
    </location>
</feature>
<dbReference type="AlphaFoldDB" id="K0TMC1"/>
<proteinExistence type="predicted"/>
<comment type="caution">
    <text evidence="3">The sequence shown here is derived from an EMBL/GenBank/DDBJ whole genome shotgun (WGS) entry which is preliminary data.</text>
</comment>
<accession>K0TMC1</accession>
<protein>
    <recommendedName>
        <fullName evidence="2">PH domain-containing protein</fullName>
    </recommendedName>
</protein>
<gene>
    <name evidence="3" type="ORF">THAOC_02188</name>
</gene>